<keyword evidence="2" id="KW-1185">Reference proteome</keyword>
<dbReference type="Proteomes" id="UP000838686">
    <property type="component" value="Unassembled WGS sequence"/>
</dbReference>
<organism evidence="1 2">
    <name type="scientific">Paenibacillus plantiphilus</name>
    <dbReference type="NCBI Taxonomy" id="2905650"/>
    <lineage>
        <taxon>Bacteria</taxon>
        <taxon>Bacillati</taxon>
        <taxon>Bacillota</taxon>
        <taxon>Bacilli</taxon>
        <taxon>Bacillales</taxon>
        <taxon>Paenibacillaceae</taxon>
        <taxon>Paenibacillus</taxon>
    </lineage>
</organism>
<accession>A0ABM9C301</accession>
<dbReference type="Pfam" id="PF10117">
    <property type="entry name" value="McrBC"/>
    <property type="match status" value="1"/>
</dbReference>
<name>A0ABM9C301_9BACL</name>
<comment type="caution">
    <text evidence="1">The sequence shown here is derived from an EMBL/GenBank/DDBJ whole genome shotgun (WGS) entry which is preliminary data.</text>
</comment>
<evidence type="ECO:0000313" key="2">
    <source>
        <dbReference type="Proteomes" id="UP000838686"/>
    </source>
</evidence>
<dbReference type="PANTHER" id="PTHR38733">
    <property type="entry name" value="PROTEIN MCRC"/>
    <property type="match status" value="1"/>
</dbReference>
<reference evidence="1" key="1">
    <citation type="submission" date="2022-01" db="EMBL/GenBank/DDBJ databases">
        <authorList>
            <person name="Criscuolo A."/>
        </authorList>
    </citation>
    <scope>NUCLEOTIDE SEQUENCE</scope>
    <source>
        <strain evidence="1">CIP111893</strain>
    </source>
</reference>
<protein>
    <recommendedName>
        <fullName evidence="3">5-methylcytosine-specific restriction enzyme subunit McrC</fullName>
    </recommendedName>
</protein>
<dbReference type="EMBL" id="CAKMMF010000008">
    <property type="protein sequence ID" value="CAH1202704.1"/>
    <property type="molecule type" value="Genomic_DNA"/>
</dbReference>
<dbReference type="PANTHER" id="PTHR38733:SF1">
    <property type="entry name" value="TYPE IV METHYL-DIRECTED RESTRICTION ENZYME ECOKMCRBC"/>
    <property type="match status" value="1"/>
</dbReference>
<proteinExistence type="predicted"/>
<evidence type="ECO:0008006" key="3">
    <source>
        <dbReference type="Google" id="ProtNLM"/>
    </source>
</evidence>
<sequence>MHLFNKSSKNTKIKLKEYGSICKNPDGISHGYQYLSESAFNCLEHLILENRVTKNGAEPLEFMSLSSRRGIGKVISAKNYVGVIAMRDGTQIEILPKIYTWDEESSEVETKRIFIHMLRFIKDIPNKQFGSTSLKAEKNHLLDIFIRMFIEEAMTLVKRGLKSDYREHRDNEIFYKGKLQIAQHIKLNAAHKERFYVEYDEYSINRPENRLIKTTIELLMRLNGSVDNQKDLYLLLAAFDNVETSGHLEQDWACISTDRMMKDYQTILDWCRLFLSGQSFTPFKGDSHAFALLFPMEVVYERYVAGIVKKALTHPLLQVKTQDRTFRLFHNPARFQLQPDIVVQGPSGVVVLDTKWKRLTTTPDYGISQADMYQAYTYGKKYGAAKVYLLYPWLPGLSVINQPIRYDSGDGVEVRIVFVDLSLGKACVDALSVELINAVIGNEFN</sequence>
<gene>
    <name evidence="1" type="ORF">PAECIP111893_01892</name>
</gene>
<evidence type="ECO:0000313" key="1">
    <source>
        <dbReference type="EMBL" id="CAH1202704.1"/>
    </source>
</evidence>
<dbReference type="InterPro" id="IPR019292">
    <property type="entry name" value="McrC"/>
</dbReference>